<accession>A0ABV0WBC7</accession>
<comment type="caution">
    <text evidence="2">The sequence shown here is derived from an EMBL/GenBank/DDBJ whole genome shotgun (WGS) entry which is preliminary data.</text>
</comment>
<dbReference type="EMBL" id="JAHRIM010040828">
    <property type="protein sequence ID" value="MEQ2266867.1"/>
    <property type="molecule type" value="Genomic_DNA"/>
</dbReference>
<organism evidence="2 3">
    <name type="scientific">Xenotaenia resolanae</name>
    <dbReference type="NCBI Taxonomy" id="208358"/>
    <lineage>
        <taxon>Eukaryota</taxon>
        <taxon>Metazoa</taxon>
        <taxon>Chordata</taxon>
        <taxon>Craniata</taxon>
        <taxon>Vertebrata</taxon>
        <taxon>Euteleostomi</taxon>
        <taxon>Actinopterygii</taxon>
        <taxon>Neopterygii</taxon>
        <taxon>Teleostei</taxon>
        <taxon>Neoteleostei</taxon>
        <taxon>Acanthomorphata</taxon>
        <taxon>Ovalentaria</taxon>
        <taxon>Atherinomorphae</taxon>
        <taxon>Cyprinodontiformes</taxon>
        <taxon>Goodeidae</taxon>
        <taxon>Xenotaenia</taxon>
    </lineage>
</organism>
<proteinExistence type="predicted"/>
<reference evidence="2 3" key="1">
    <citation type="submission" date="2021-06" db="EMBL/GenBank/DDBJ databases">
        <authorList>
            <person name="Palmer J.M."/>
        </authorList>
    </citation>
    <scope>NUCLEOTIDE SEQUENCE [LARGE SCALE GENOMIC DNA]</scope>
    <source>
        <strain evidence="2 3">XR_2019</strain>
        <tissue evidence="2">Muscle</tissue>
    </source>
</reference>
<keyword evidence="1" id="KW-0472">Membrane</keyword>
<evidence type="ECO:0000256" key="1">
    <source>
        <dbReference type="SAM" id="Phobius"/>
    </source>
</evidence>
<evidence type="ECO:0000313" key="2">
    <source>
        <dbReference type="EMBL" id="MEQ2266867.1"/>
    </source>
</evidence>
<keyword evidence="3" id="KW-1185">Reference proteome</keyword>
<name>A0ABV0WBC7_9TELE</name>
<gene>
    <name evidence="2" type="ORF">XENORESO_020303</name>
</gene>
<protein>
    <submittedName>
        <fullName evidence="2">Uncharacterized protein</fullName>
    </submittedName>
</protein>
<feature type="transmembrane region" description="Helical" evidence="1">
    <location>
        <begin position="128"/>
        <end position="152"/>
    </location>
</feature>
<keyword evidence="1" id="KW-1133">Transmembrane helix</keyword>
<dbReference type="Proteomes" id="UP001444071">
    <property type="component" value="Unassembled WGS sequence"/>
</dbReference>
<keyword evidence="1" id="KW-0812">Transmembrane</keyword>
<sequence>MVFNKNTSMNIKWFQTLPPVSSPKPPPSTTSLPFYNSYIGSPLNPEFNSNYSSLAFLSQLLCIHTTSHSLRSSSSIHLSVPSVCLSTMGGRVRKGSGNSSHPITTILTPFLSLKSASNFKSVYPLPCFIIYVRLLVFCWFTVLCLLFLTCLLHCNTFI</sequence>
<evidence type="ECO:0000313" key="3">
    <source>
        <dbReference type="Proteomes" id="UP001444071"/>
    </source>
</evidence>